<dbReference type="CDD" id="cd03801">
    <property type="entry name" value="GT4_PimA-like"/>
    <property type="match status" value="1"/>
</dbReference>
<keyword evidence="6" id="KW-1185">Reference proteome</keyword>
<feature type="domain" description="Glycosyltransferase subfamily 4-like N-terminal" evidence="4">
    <location>
        <begin position="57"/>
        <end position="197"/>
    </location>
</feature>
<dbReference type="Pfam" id="PF13439">
    <property type="entry name" value="Glyco_transf_4"/>
    <property type="match status" value="1"/>
</dbReference>
<evidence type="ECO:0000313" key="6">
    <source>
        <dbReference type="Proteomes" id="UP001500218"/>
    </source>
</evidence>
<dbReference type="Gene3D" id="3.40.50.2000">
    <property type="entry name" value="Glycogen Phosphorylase B"/>
    <property type="match status" value="2"/>
</dbReference>
<name>A0ABP4XNS2_9ACTN</name>
<keyword evidence="2" id="KW-0808">Transferase</keyword>
<evidence type="ECO:0008006" key="7">
    <source>
        <dbReference type="Google" id="ProtNLM"/>
    </source>
</evidence>
<sequence>MVTPWFPTNELPYRGAFVAAMVEAVAPRCDRVAVYHSDLWTAGMSPRGDRRAQRAMHALAPAAARTHRTAAGVPVTHAPYPIRPGLSFAELGARHDRALRAALGGAPIDAGIVHAHTGIYSGWSALRHMRPDARLFVTEHSTFVDQVLAEPQARVMYEEVLRRATRFFVVGEVPRSMIAAAFPQHADRIAVMPNAIRFDLPRPEPVRQLRRWLFVGHLIERKNVAALIAAFARCRARDDSLTLTIAGTGALYRSLVTQAKELGVADAVEWLGAVPPATALDLLRSHDLLVHPSRLETFGMTLVEAVAAGMPVLATRSGGPQETLAGIESAVGELVDVSAGVDGLVEGYWRLRGRWPDGLDLAEGARQLAERYGYPAVAEAHLRAWHGAPAPVAVS</sequence>
<evidence type="ECO:0000256" key="2">
    <source>
        <dbReference type="ARBA" id="ARBA00022679"/>
    </source>
</evidence>
<dbReference type="EMBL" id="BAAALT010000020">
    <property type="protein sequence ID" value="GAA1789663.1"/>
    <property type="molecule type" value="Genomic_DNA"/>
</dbReference>
<dbReference type="InterPro" id="IPR050194">
    <property type="entry name" value="Glycosyltransferase_grp1"/>
</dbReference>
<dbReference type="Proteomes" id="UP001500218">
    <property type="component" value="Unassembled WGS sequence"/>
</dbReference>
<dbReference type="InterPro" id="IPR001296">
    <property type="entry name" value="Glyco_trans_1"/>
</dbReference>
<comment type="caution">
    <text evidence="5">The sequence shown here is derived from an EMBL/GenBank/DDBJ whole genome shotgun (WGS) entry which is preliminary data.</text>
</comment>
<dbReference type="PANTHER" id="PTHR45947:SF3">
    <property type="entry name" value="SULFOQUINOVOSYL TRANSFERASE SQD2"/>
    <property type="match status" value="1"/>
</dbReference>
<feature type="domain" description="Glycosyl transferase family 1" evidence="3">
    <location>
        <begin position="212"/>
        <end position="326"/>
    </location>
</feature>
<protein>
    <recommendedName>
        <fullName evidence="7">Glycosyltransferase family 4 protein</fullName>
    </recommendedName>
</protein>
<evidence type="ECO:0000259" key="3">
    <source>
        <dbReference type="Pfam" id="PF00534"/>
    </source>
</evidence>
<accession>A0ABP4XNS2</accession>
<evidence type="ECO:0000259" key="4">
    <source>
        <dbReference type="Pfam" id="PF13439"/>
    </source>
</evidence>
<organism evidence="5 6">
    <name type="scientific">Luedemannella flava</name>
    <dbReference type="NCBI Taxonomy" id="349316"/>
    <lineage>
        <taxon>Bacteria</taxon>
        <taxon>Bacillati</taxon>
        <taxon>Actinomycetota</taxon>
        <taxon>Actinomycetes</taxon>
        <taxon>Micromonosporales</taxon>
        <taxon>Micromonosporaceae</taxon>
        <taxon>Luedemannella</taxon>
    </lineage>
</organism>
<evidence type="ECO:0000256" key="1">
    <source>
        <dbReference type="ARBA" id="ARBA00022676"/>
    </source>
</evidence>
<dbReference type="PANTHER" id="PTHR45947">
    <property type="entry name" value="SULFOQUINOVOSYL TRANSFERASE SQD2"/>
    <property type="match status" value="1"/>
</dbReference>
<evidence type="ECO:0000313" key="5">
    <source>
        <dbReference type="EMBL" id="GAA1789663.1"/>
    </source>
</evidence>
<dbReference type="SUPFAM" id="SSF53756">
    <property type="entry name" value="UDP-Glycosyltransferase/glycogen phosphorylase"/>
    <property type="match status" value="1"/>
</dbReference>
<proteinExistence type="predicted"/>
<dbReference type="InterPro" id="IPR028098">
    <property type="entry name" value="Glyco_trans_4-like_N"/>
</dbReference>
<gene>
    <name evidence="5" type="ORF">GCM10009682_09590</name>
</gene>
<keyword evidence="1" id="KW-0328">Glycosyltransferase</keyword>
<dbReference type="Pfam" id="PF00534">
    <property type="entry name" value="Glycos_transf_1"/>
    <property type="match status" value="1"/>
</dbReference>
<reference evidence="6" key="1">
    <citation type="journal article" date="2019" name="Int. J. Syst. Evol. Microbiol.">
        <title>The Global Catalogue of Microorganisms (GCM) 10K type strain sequencing project: providing services to taxonomists for standard genome sequencing and annotation.</title>
        <authorList>
            <consortium name="The Broad Institute Genomics Platform"/>
            <consortium name="The Broad Institute Genome Sequencing Center for Infectious Disease"/>
            <person name="Wu L."/>
            <person name="Ma J."/>
        </authorList>
    </citation>
    <scope>NUCLEOTIDE SEQUENCE [LARGE SCALE GENOMIC DNA]</scope>
    <source>
        <strain evidence="6">JCM 13250</strain>
    </source>
</reference>